<dbReference type="GO" id="GO:0008137">
    <property type="term" value="F:NADH dehydrogenase (ubiquinone) activity"/>
    <property type="evidence" value="ECO:0007669"/>
    <property type="project" value="UniProtKB-EC"/>
</dbReference>
<keyword evidence="10 18" id="KW-1278">Translocase</keyword>
<keyword evidence="14 18" id="KW-0830">Ubiquinone</keyword>
<evidence type="ECO:0000256" key="2">
    <source>
        <dbReference type="ARBA" id="ARBA00004448"/>
    </source>
</evidence>
<keyword evidence="15 18" id="KW-0496">Mitochondrion</keyword>
<evidence type="ECO:0000256" key="5">
    <source>
        <dbReference type="ARBA" id="ARBA00021008"/>
    </source>
</evidence>
<evidence type="ECO:0000256" key="6">
    <source>
        <dbReference type="ARBA" id="ARBA00022448"/>
    </source>
</evidence>
<evidence type="ECO:0000259" key="19">
    <source>
        <dbReference type="Pfam" id="PF00361"/>
    </source>
</evidence>
<evidence type="ECO:0000256" key="1">
    <source>
        <dbReference type="ARBA" id="ARBA00003257"/>
    </source>
</evidence>
<feature type="transmembrane region" description="Helical" evidence="18">
    <location>
        <begin position="224"/>
        <end position="245"/>
    </location>
</feature>
<comment type="subcellular location">
    <subcellularLocation>
        <location evidence="2 18">Mitochondrion inner membrane</location>
        <topology evidence="2 18">Multi-pass membrane protein</topology>
    </subcellularLocation>
</comment>
<dbReference type="EC" id="7.1.1.2" evidence="4 18"/>
<evidence type="ECO:0000256" key="3">
    <source>
        <dbReference type="ARBA" id="ARBA00007012"/>
    </source>
</evidence>
<name>W0FDE5_ARGLA</name>
<proteinExistence type="inferred from homology"/>
<dbReference type="Pfam" id="PF00361">
    <property type="entry name" value="Proton_antipo_M"/>
    <property type="match status" value="1"/>
</dbReference>
<evidence type="ECO:0000256" key="4">
    <source>
        <dbReference type="ARBA" id="ARBA00012944"/>
    </source>
</evidence>
<organism evidence="20">
    <name type="scientific">Argas lagenoplastis</name>
    <name type="common">Australian fairy martin argasid</name>
    <name type="synonym">Soft tick</name>
    <dbReference type="NCBI Taxonomy" id="182350"/>
    <lineage>
        <taxon>Eukaryota</taxon>
        <taxon>Metazoa</taxon>
        <taxon>Ecdysozoa</taxon>
        <taxon>Arthropoda</taxon>
        <taxon>Chelicerata</taxon>
        <taxon>Arachnida</taxon>
        <taxon>Acari</taxon>
        <taxon>Parasitiformes</taxon>
        <taxon>Ixodida</taxon>
        <taxon>Ixodoidea</taxon>
        <taxon>Argasidae</taxon>
        <taxon>Argasinae</taxon>
        <taxon>Argas</taxon>
    </lineage>
</organism>
<keyword evidence="9 18" id="KW-0999">Mitochondrion inner membrane</keyword>
<keyword evidence="16 18" id="KW-0472">Membrane</keyword>
<feature type="domain" description="NADH:quinone oxidoreductase/Mrp antiporter transmembrane" evidence="19">
    <location>
        <begin position="23"/>
        <end position="264"/>
    </location>
</feature>
<feature type="transmembrane region" description="Helical" evidence="18">
    <location>
        <begin position="51"/>
        <end position="75"/>
    </location>
</feature>
<geneLocation type="mitochondrion" evidence="20"/>
<keyword evidence="8 18" id="KW-0812">Transmembrane</keyword>
<evidence type="ECO:0000256" key="17">
    <source>
        <dbReference type="ARBA" id="ARBA00049551"/>
    </source>
</evidence>
<keyword evidence="6" id="KW-0813">Transport</keyword>
<dbReference type="PANTHER" id="PTHR46552">
    <property type="entry name" value="NADH-UBIQUINONE OXIDOREDUCTASE CHAIN 2"/>
    <property type="match status" value="1"/>
</dbReference>
<gene>
    <name evidence="20" type="primary">NAD2</name>
</gene>
<dbReference type="PRINTS" id="PR01436">
    <property type="entry name" value="NADHDHGNASE2"/>
</dbReference>
<sequence>MTHLILLWTLIITIVMSFSTSSFFSLWICLEMNMMMFIPIMNSKTLLSSNSITFYFITQSLASTIFIFFFLLSLINPTLLINNTFMVSAILMKLGAAPFHIWFPEVSEGLKFSSLLVLMTLQKLIPLLILNFMNNFIMLMSLLMSTTVGSLGGWNQNSIRKILAFSSITHIGWMISLIMNAKTWWLMYFFIYSFIITTFIFFVSKMNISFISQISFLNEPLMKISFIMTLLSLGGMPPMLGFLVKLLTIKIIILSMPMILLVIIPSSLLNLFFYMRIMYPFLMKMFHYNQMNFKKKKMLLPILAHCLSLFVLIPLL</sequence>
<comment type="function">
    <text evidence="1">Core subunit of the mitochondrial membrane respiratory chain NADH dehydrogenase (Complex I) that is believed to belong to the minimal assembly required for catalysis. Complex I functions in the transfer of electrons from NADH to the respiratory chain. The immediate electron acceptor for the enzyme is believed to be ubiquinone.</text>
</comment>
<keyword evidence="13 18" id="KW-0520">NAD</keyword>
<dbReference type="PANTHER" id="PTHR46552:SF1">
    <property type="entry name" value="NADH-UBIQUINONE OXIDOREDUCTASE CHAIN 2"/>
    <property type="match status" value="1"/>
</dbReference>
<evidence type="ECO:0000256" key="9">
    <source>
        <dbReference type="ARBA" id="ARBA00022792"/>
    </source>
</evidence>
<evidence type="ECO:0000256" key="13">
    <source>
        <dbReference type="ARBA" id="ARBA00023027"/>
    </source>
</evidence>
<feature type="transmembrane region" description="Helical" evidence="18">
    <location>
        <begin position="136"/>
        <end position="155"/>
    </location>
</feature>
<evidence type="ECO:0000256" key="14">
    <source>
        <dbReference type="ARBA" id="ARBA00023075"/>
    </source>
</evidence>
<evidence type="ECO:0000313" key="20">
    <source>
        <dbReference type="EMBL" id="AHF21600.1"/>
    </source>
</evidence>
<feature type="transmembrane region" description="Helical" evidence="18">
    <location>
        <begin position="251"/>
        <end position="277"/>
    </location>
</feature>
<dbReference type="AlphaFoldDB" id="W0FDE5"/>
<evidence type="ECO:0000256" key="12">
    <source>
        <dbReference type="ARBA" id="ARBA00022989"/>
    </source>
</evidence>
<feature type="transmembrane region" description="Helical" evidence="18">
    <location>
        <begin position="298"/>
        <end position="315"/>
    </location>
</feature>
<evidence type="ECO:0000256" key="16">
    <source>
        <dbReference type="ARBA" id="ARBA00023136"/>
    </source>
</evidence>
<dbReference type="GO" id="GO:0005743">
    <property type="term" value="C:mitochondrial inner membrane"/>
    <property type="evidence" value="ECO:0007669"/>
    <property type="project" value="UniProtKB-SubCell"/>
</dbReference>
<dbReference type="InterPro" id="IPR001750">
    <property type="entry name" value="ND/Mrp_TM"/>
</dbReference>
<dbReference type="GO" id="GO:0006120">
    <property type="term" value="P:mitochondrial electron transport, NADH to ubiquinone"/>
    <property type="evidence" value="ECO:0007669"/>
    <property type="project" value="InterPro"/>
</dbReference>
<dbReference type="EMBL" id="KC769587">
    <property type="protein sequence ID" value="AHF21600.1"/>
    <property type="molecule type" value="Genomic_DNA"/>
</dbReference>
<accession>W0FDE5</accession>
<keyword evidence="12 18" id="KW-1133">Transmembrane helix</keyword>
<keyword evidence="11 18" id="KW-0249">Electron transport</keyword>
<comment type="similarity">
    <text evidence="3 18">Belongs to the complex I subunit 2 family.</text>
</comment>
<dbReference type="InterPro" id="IPR003917">
    <property type="entry name" value="NADH_UbQ_OxRdtase_chain2"/>
</dbReference>
<evidence type="ECO:0000256" key="8">
    <source>
        <dbReference type="ARBA" id="ARBA00022692"/>
    </source>
</evidence>
<reference evidence="20" key="1">
    <citation type="journal article" date="2014" name="Ticks Tick Borne Dis.">
        <title>Molecular phylogeny of soft ticks (Ixodida: Argasidae) inferred from mitochondrial genome and nuclear rRNA sequences.</title>
        <authorList>
            <person name="Burger T.D."/>
            <person name="Shao R."/>
            <person name="Labruna M.B."/>
            <person name="Barker S.C."/>
        </authorList>
    </citation>
    <scope>NUCLEOTIDE SEQUENCE</scope>
</reference>
<comment type="function">
    <text evidence="18">Core subunit of the mitochondrial membrane respiratory chain NADH dehydrogenase (Complex I) which catalyzes electron transfer from NADH through the respiratory chain, using ubiquinone as an electron acceptor. Essential for the catalytic activity and assembly of complex I.</text>
</comment>
<evidence type="ECO:0000256" key="18">
    <source>
        <dbReference type="RuleBase" id="RU003403"/>
    </source>
</evidence>
<feature type="transmembrane region" description="Helical" evidence="18">
    <location>
        <begin position="81"/>
        <end position="103"/>
    </location>
</feature>
<evidence type="ECO:0000256" key="7">
    <source>
        <dbReference type="ARBA" id="ARBA00022660"/>
    </source>
</evidence>
<protein>
    <recommendedName>
        <fullName evidence="5 18">NADH-ubiquinone oxidoreductase chain 2</fullName>
        <ecNumber evidence="4 18">7.1.1.2</ecNumber>
    </recommendedName>
</protein>
<keyword evidence="7 18" id="KW-0679">Respiratory chain</keyword>
<evidence type="ECO:0000256" key="11">
    <source>
        <dbReference type="ARBA" id="ARBA00022982"/>
    </source>
</evidence>
<evidence type="ECO:0000256" key="15">
    <source>
        <dbReference type="ARBA" id="ARBA00023128"/>
    </source>
</evidence>
<comment type="catalytic activity">
    <reaction evidence="17 18">
        <text>a ubiquinone + NADH + 5 H(+)(in) = a ubiquinol + NAD(+) + 4 H(+)(out)</text>
        <dbReference type="Rhea" id="RHEA:29091"/>
        <dbReference type="Rhea" id="RHEA-COMP:9565"/>
        <dbReference type="Rhea" id="RHEA-COMP:9566"/>
        <dbReference type="ChEBI" id="CHEBI:15378"/>
        <dbReference type="ChEBI" id="CHEBI:16389"/>
        <dbReference type="ChEBI" id="CHEBI:17976"/>
        <dbReference type="ChEBI" id="CHEBI:57540"/>
        <dbReference type="ChEBI" id="CHEBI:57945"/>
        <dbReference type="EC" id="7.1.1.2"/>
    </reaction>
</comment>
<feature type="transmembrane region" description="Helical" evidence="18">
    <location>
        <begin position="162"/>
        <end position="179"/>
    </location>
</feature>
<dbReference type="InterPro" id="IPR050175">
    <property type="entry name" value="Complex_I_Subunit_2"/>
</dbReference>
<feature type="transmembrane region" description="Helical" evidence="18">
    <location>
        <begin position="185"/>
        <end position="203"/>
    </location>
</feature>
<feature type="transmembrane region" description="Helical" evidence="18">
    <location>
        <begin position="6"/>
        <end position="30"/>
    </location>
</feature>
<evidence type="ECO:0000256" key="10">
    <source>
        <dbReference type="ARBA" id="ARBA00022967"/>
    </source>
</evidence>